<keyword evidence="2" id="KW-0472">Membrane</keyword>
<organism evidence="3 4">
    <name type="scientific">Desulfofustis limnaeus</name>
    <dbReference type="NCBI Taxonomy" id="2740163"/>
    <lineage>
        <taxon>Bacteria</taxon>
        <taxon>Pseudomonadati</taxon>
        <taxon>Thermodesulfobacteriota</taxon>
        <taxon>Desulfobulbia</taxon>
        <taxon>Desulfobulbales</taxon>
        <taxon>Desulfocapsaceae</taxon>
        <taxon>Desulfofustis</taxon>
    </lineage>
</organism>
<keyword evidence="2" id="KW-1133">Transmembrane helix</keyword>
<dbReference type="Proteomes" id="UP000830055">
    <property type="component" value="Chromosome"/>
</dbReference>
<keyword evidence="2" id="KW-0812">Transmembrane</keyword>
<name>A0ABM7WBB8_9BACT</name>
<feature type="transmembrane region" description="Helical" evidence="2">
    <location>
        <begin position="41"/>
        <end position="62"/>
    </location>
</feature>
<feature type="region of interest" description="Disordered" evidence="1">
    <location>
        <begin position="106"/>
        <end position="131"/>
    </location>
</feature>
<evidence type="ECO:0000256" key="1">
    <source>
        <dbReference type="SAM" id="MobiDB-lite"/>
    </source>
</evidence>
<evidence type="ECO:0000313" key="4">
    <source>
        <dbReference type="Proteomes" id="UP000830055"/>
    </source>
</evidence>
<gene>
    <name evidence="3" type="ORF">DPPLL_26410</name>
</gene>
<evidence type="ECO:0000256" key="2">
    <source>
        <dbReference type="SAM" id="Phobius"/>
    </source>
</evidence>
<feature type="transmembrane region" description="Helical" evidence="2">
    <location>
        <begin position="69"/>
        <end position="88"/>
    </location>
</feature>
<accession>A0ABM7WBB8</accession>
<feature type="compositionally biased region" description="Basic and acidic residues" evidence="1">
    <location>
        <begin position="115"/>
        <end position="131"/>
    </location>
</feature>
<proteinExistence type="predicted"/>
<evidence type="ECO:0000313" key="3">
    <source>
        <dbReference type="EMBL" id="BDD88276.1"/>
    </source>
</evidence>
<dbReference type="RefSeq" id="WP_284151655.1">
    <property type="nucleotide sequence ID" value="NZ_AP025516.1"/>
</dbReference>
<reference evidence="3 4" key="1">
    <citation type="submission" date="2022-01" db="EMBL/GenBank/DDBJ databases">
        <title>Desulfofustis limnae sp. nov., a novel mesophilic sulfate-reducing bacterium isolated from marsh soil.</title>
        <authorList>
            <person name="Watanabe M."/>
            <person name="Takahashi A."/>
            <person name="Kojima H."/>
            <person name="Fukui M."/>
        </authorList>
    </citation>
    <scope>NUCLEOTIDE SEQUENCE [LARGE SCALE GENOMIC DNA]</scope>
    <source>
        <strain evidence="3 4">PPLL</strain>
    </source>
</reference>
<keyword evidence="4" id="KW-1185">Reference proteome</keyword>
<dbReference type="EMBL" id="AP025516">
    <property type="protein sequence ID" value="BDD88276.1"/>
    <property type="molecule type" value="Genomic_DNA"/>
</dbReference>
<protein>
    <submittedName>
        <fullName evidence="3">Uncharacterized protein</fullName>
    </submittedName>
</protein>
<sequence>MQLFLSVLAIVSAAVLFCLLLIAVRNPQPANWKSETLQANLYVPLIMAVGLIGVMSLIKYFLNLEAYGLSSYGVLAAAGVVAAGGILIKMLNIGERLRRFAEAERQAGLSPVPPRETEKQPEPPVIDRRAA</sequence>